<dbReference type="InterPro" id="IPR041504">
    <property type="entry name" value="AidB_N"/>
</dbReference>
<evidence type="ECO:0000259" key="6">
    <source>
        <dbReference type="Pfam" id="PF00441"/>
    </source>
</evidence>
<dbReference type="EMBL" id="LT598496">
    <property type="protein sequence ID" value="SBV25598.1"/>
    <property type="molecule type" value="Genomic_DNA"/>
</dbReference>
<dbReference type="SUPFAM" id="SSF56645">
    <property type="entry name" value="Acyl-CoA dehydrogenase NM domain-like"/>
    <property type="match status" value="1"/>
</dbReference>
<keyword evidence="5" id="KW-0560">Oxidoreductase</keyword>
<dbReference type="PANTHER" id="PTHR42707:SF2">
    <property type="entry name" value="ACD11 DEHYDROGENASE"/>
    <property type="match status" value="1"/>
</dbReference>
<evidence type="ECO:0000313" key="10">
    <source>
        <dbReference type="Proteomes" id="UP000199393"/>
    </source>
</evidence>
<evidence type="ECO:0000256" key="2">
    <source>
        <dbReference type="ARBA" id="ARBA00009347"/>
    </source>
</evidence>
<dbReference type="Gene3D" id="6.10.250.600">
    <property type="match status" value="1"/>
</dbReference>
<evidence type="ECO:0000259" key="8">
    <source>
        <dbReference type="Pfam" id="PF18158"/>
    </source>
</evidence>
<keyword evidence="4 5" id="KW-0274">FAD</keyword>
<dbReference type="Pfam" id="PF00441">
    <property type="entry name" value="Acyl-CoA_dh_1"/>
    <property type="match status" value="1"/>
</dbReference>
<feature type="domain" description="Adaptive response protein AidB N-terminal" evidence="8">
    <location>
        <begin position="13"/>
        <end position="166"/>
    </location>
</feature>
<dbReference type="InterPro" id="IPR036250">
    <property type="entry name" value="AcylCo_DH-like_C"/>
</dbReference>
<organism evidence="9 10">
    <name type="scientific">Micromonospora krabiensis</name>
    <dbReference type="NCBI Taxonomy" id="307121"/>
    <lineage>
        <taxon>Bacteria</taxon>
        <taxon>Bacillati</taxon>
        <taxon>Actinomycetota</taxon>
        <taxon>Actinomycetes</taxon>
        <taxon>Micromonosporales</taxon>
        <taxon>Micromonosporaceae</taxon>
        <taxon>Micromonospora</taxon>
    </lineage>
</organism>
<protein>
    <submittedName>
        <fullName evidence="9">Acyl-CoA dehydrogenase</fullName>
    </submittedName>
</protein>
<feature type="domain" description="Acyl-CoA dehydrogenase/oxidase C-terminal" evidence="6">
    <location>
        <begin position="298"/>
        <end position="453"/>
    </location>
</feature>
<dbReference type="InterPro" id="IPR052904">
    <property type="entry name" value="Acyl-CoA_dehydrogenase-like"/>
</dbReference>
<dbReference type="Pfam" id="PF02770">
    <property type="entry name" value="Acyl-CoA_dh_M"/>
    <property type="match status" value="1"/>
</dbReference>
<dbReference type="STRING" id="307121.GA0070620_1075"/>
<dbReference type="Gene3D" id="2.40.110.20">
    <property type="match status" value="1"/>
</dbReference>
<dbReference type="Gene3D" id="1.20.140.10">
    <property type="entry name" value="Butyryl-CoA Dehydrogenase, subunit A, domain 3"/>
    <property type="match status" value="1"/>
</dbReference>
<dbReference type="InterPro" id="IPR009100">
    <property type="entry name" value="AcylCoA_DH/oxidase_NM_dom_sf"/>
</dbReference>
<dbReference type="Pfam" id="PF18158">
    <property type="entry name" value="AidB_N"/>
    <property type="match status" value="1"/>
</dbReference>
<dbReference type="GO" id="GO:0003995">
    <property type="term" value="F:acyl-CoA dehydrogenase activity"/>
    <property type="evidence" value="ECO:0007669"/>
    <property type="project" value="InterPro"/>
</dbReference>
<accession>A0A1C3MZ48</accession>
<comment type="cofactor">
    <cofactor evidence="1 5">
        <name>FAD</name>
        <dbReference type="ChEBI" id="CHEBI:57692"/>
    </cofactor>
</comment>
<keyword evidence="10" id="KW-1185">Reference proteome</keyword>
<gene>
    <name evidence="9" type="ORF">GA0070620_1075</name>
</gene>
<evidence type="ECO:0000256" key="5">
    <source>
        <dbReference type="RuleBase" id="RU362125"/>
    </source>
</evidence>
<dbReference type="PROSITE" id="PS00073">
    <property type="entry name" value="ACYL_COA_DH_2"/>
    <property type="match status" value="1"/>
</dbReference>
<proteinExistence type="inferred from homology"/>
<evidence type="ECO:0000256" key="4">
    <source>
        <dbReference type="ARBA" id="ARBA00022827"/>
    </source>
</evidence>
<evidence type="ECO:0000259" key="7">
    <source>
        <dbReference type="Pfam" id="PF02770"/>
    </source>
</evidence>
<dbReference type="OrthoDB" id="9771038at2"/>
<comment type="similarity">
    <text evidence="2 5">Belongs to the acyl-CoA dehydrogenase family.</text>
</comment>
<feature type="domain" description="Acyl-CoA oxidase/dehydrogenase middle" evidence="7">
    <location>
        <begin position="176"/>
        <end position="285"/>
    </location>
</feature>
<dbReference type="InterPro" id="IPR009075">
    <property type="entry name" value="AcylCo_DH/oxidase_C"/>
</dbReference>
<dbReference type="SUPFAM" id="SSF47203">
    <property type="entry name" value="Acyl-CoA dehydrogenase C-terminal domain-like"/>
    <property type="match status" value="1"/>
</dbReference>
<evidence type="ECO:0000256" key="1">
    <source>
        <dbReference type="ARBA" id="ARBA00001974"/>
    </source>
</evidence>
<name>A0A1C3MZ48_9ACTN</name>
<dbReference type="AlphaFoldDB" id="A0A1C3MZ48"/>
<dbReference type="Proteomes" id="UP000199393">
    <property type="component" value="Chromosome I"/>
</dbReference>
<dbReference type="InterPro" id="IPR006089">
    <property type="entry name" value="Acyl-CoA_DH_CS"/>
</dbReference>
<reference evidence="10" key="1">
    <citation type="submission" date="2016-06" db="EMBL/GenBank/DDBJ databases">
        <authorList>
            <person name="Varghese N."/>
        </authorList>
    </citation>
    <scope>NUCLEOTIDE SEQUENCE [LARGE SCALE GENOMIC DNA]</scope>
    <source>
        <strain evidence="10">DSM 45344</strain>
    </source>
</reference>
<dbReference type="PATRIC" id="fig|307121.4.peg.1107"/>
<sequence>MTRFVQPVPALDDPYATDTLLRSWLERQLGAAGHAAAKGRLADLAADVVGSLRAAHADAEAHPPTLVRYDPWGARVDRIDTSAGWQTQRAAAARHAVVALPYLDSARGTWGAAARVVQHALLHLYGPESATFSCPVAMADGAAALLSLPDVDRDVRDAWLPRLISTDPATAITSGQWMTESQGGSDLARSSTIGRPAADGSWRLTGEKWFCSAADAAMAVALARPEGAGRGSRVLAPFLVPRYAADSPLAGTAAPDAPAPGVTVHRLKDKLGTRALPTAEIGLRDAYALPLGDPARPGLARAMTLVVVTRVHNAAAAAGGMRRGLAHAMAYAAARHVAGGTLTASPLHRATLGALAVDAAGAFVLAGHAFALLGRVEVGADPAAAAELRVVAPLAKLATGRLAVSSASEYVEAFGGAGYVEDTGVPRLLRDAQVLPIWEGTTNVLALDVLRAVSREDAGAPLLRRLTAAADLARPLSPALADTLAATTAELRDTLAGVTADSQAVAVVAGARGLALRLAHALTAALLVEHAAWGDEQAELAARLWARRWLRHEDVAADAHHHLDLLA</sequence>
<evidence type="ECO:0000256" key="3">
    <source>
        <dbReference type="ARBA" id="ARBA00022630"/>
    </source>
</evidence>
<dbReference type="InterPro" id="IPR006091">
    <property type="entry name" value="Acyl-CoA_Oxase/DH_mid-dom"/>
</dbReference>
<dbReference type="RefSeq" id="WP_091588835.1">
    <property type="nucleotide sequence ID" value="NZ_JBHRWG010000003.1"/>
</dbReference>
<evidence type="ECO:0000313" key="9">
    <source>
        <dbReference type="EMBL" id="SBV25598.1"/>
    </source>
</evidence>
<dbReference type="PANTHER" id="PTHR42707">
    <property type="entry name" value="ACYL-COA DEHYDROGENASE"/>
    <property type="match status" value="1"/>
</dbReference>
<keyword evidence="3 5" id="KW-0285">Flavoprotein</keyword>